<comment type="caution">
    <text evidence="1">The sequence shown here is derived from an EMBL/GenBank/DDBJ whole genome shotgun (WGS) entry which is preliminary data.</text>
</comment>
<sequence length="166" mass="19116">MPSNPHLESDTFCFGPMDRVLMGWTEAEVRGLSNRLANDPTTFKPLQWGAALIRWVFNTIWFCDNTRSLRKSSGLPVKWMWAKRMRLLHKLESVLEWERRPGLRLHPREAAWDRIMAASGQIVAGYRALQYELQNYGPFNEADIEHLLTNHFPESALDEGHAGPGN</sequence>
<protein>
    <submittedName>
        <fullName evidence="1">Uncharacterized protein</fullName>
    </submittedName>
</protein>
<gene>
    <name evidence="1" type="ORF">IW261DRAFT_1426628</name>
</gene>
<accession>A0AA39TV63</accession>
<evidence type="ECO:0000313" key="1">
    <source>
        <dbReference type="EMBL" id="KAK0467398.1"/>
    </source>
</evidence>
<evidence type="ECO:0000313" key="2">
    <source>
        <dbReference type="Proteomes" id="UP001175227"/>
    </source>
</evidence>
<dbReference type="EMBL" id="JAUEPR010000078">
    <property type="protein sequence ID" value="KAK0467398.1"/>
    <property type="molecule type" value="Genomic_DNA"/>
</dbReference>
<organism evidence="1 2">
    <name type="scientific">Armillaria novae-zelandiae</name>
    <dbReference type="NCBI Taxonomy" id="153914"/>
    <lineage>
        <taxon>Eukaryota</taxon>
        <taxon>Fungi</taxon>
        <taxon>Dikarya</taxon>
        <taxon>Basidiomycota</taxon>
        <taxon>Agaricomycotina</taxon>
        <taxon>Agaricomycetes</taxon>
        <taxon>Agaricomycetidae</taxon>
        <taxon>Agaricales</taxon>
        <taxon>Marasmiineae</taxon>
        <taxon>Physalacriaceae</taxon>
        <taxon>Armillaria</taxon>
    </lineage>
</organism>
<dbReference type="AlphaFoldDB" id="A0AA39TV63"/>
<keyword evidence="2" id="KW-1185">Reference proteome</keyword>
<dbReference type="Proteomes" id="UP001175227">
    <property type="component" value="Unassembled WGS sequence"/>
</dbReference>
<reference evidence="1" key="1">
    <citation type="submission" date="2023-06" db="EMBL/GenBank/DDBJ databases">
        <authorList>
            <consortium name="Lawrence Berkeley National Laboratory"/>
            <person name="Ahrendt S."/>
            <person name="Sahu N."/>
            <person name="Indic B."/>
            <person name="Wong-Bajracharya J."/>
            <person name="Merenyi Z."/>
            <person name="Ke H.-M."/>
            <person name="Monk M."/>
            <person name="Kocsube S."/>
            <person name="Drula E."/>
            <person name="Lipzen A."/>
            <person name="Balint B."/>
            <person name="Henrissat B."/>
            <person name="Andreopoulos B."/>
            <person name="Martin F.M."/>
            <person name="Harder C.B."/>
            <person name="Rigling D."/>
            <person name="Ford K.L."/>
            <person name="Foster G.D."/>
            <person name="Pangilinan J."/>
            <person name="Papanicolaou A."/>
            <person name="Barry K."/>
            <person name="LaButti K."/>
            <person name="Viragh M."/>
            <person name="Koriabine M."/>
            <person name="Yan M."/>
            <person name="Riley R."/>
            <person name="Champramary S."/>
            <person name="Plett K.L."/>
            <person name="Tsai I.J."/>
            <person name="Slot J."/>
            <person name="Sipos G."/>
            <person name="Plett J."/>
            <person name="Nagy L.G."/>
            <person name="Grigoriev I.V."/>
        </authorList>
    </citation>
    <scope>NUCLEOTIDE SEQUENCE</scope>
    <source>
        <strain evidence="1">ICMP 16352</strain>
    </source>
</reference>
<name>A0AA39TV63_9AGAR</name>
<proteinExistence type="predicted"/>